<protein>
    <submittedName>
        <fullName evidence="5">TonB-dependent receptor</fullName>
    </submittedName>
</protein>
<dbReference type="AlphaFoldDB" id="A0A8J2VAP5"/>
<evidence type="ECO:0000256" key="4">
    <source>
        <dbReference type="SAM" id="SignalP"/>
    </source>
</evidence>
<feature type="signal peptide" evidence="4">
    <location>
        <begin position="1"/>
        <end position="20"/>
    </location>
</feature>
<reference evidence="5" key="1">
    <citation type="journal article" date="2014" name="Int. J. Syst. Evol. Microbiol.">
        <title>Complete genome sequence of Corynebacterium casei LMG S-19264T (=DSM 44701T), isolated from a smear-ripened cheese.</title>
        <authorList>
            <consortium name="US DOE Joint Genome Institute (JGI-PGF)"/>
            <person name="Walter F."/>
            <person name="Albersmeier A."/>
            <person name="Kalinowski J."/>
            <person name="Ruckert C."/>
        </authorList>
    </citation>
    <scope>NUCLEOTIDE SEQUENCE</scope>
    <source>
        <strain evidence="5">CGMCC 1.12924</strain>
    </source>
</reference>
<dbReference type="Pfam" id="PF13715">
    <property type="entry name" value="CarbopepD_reg_2"/>
    <property type="match status" value="1"/>
</dbReference>
<sequence length="917" mass="103317">MKKHILTLLFCFSLISYSQAQEATIKGRVIDTNSGEPVPAAQISIEESNFNTTTNADGNFSITNADLPLGEQVLLVEKEGYNTLRFPITIQSGQTLNFDPMLMEVDFSSVQDQIGIITLADDELDEDEGGADNISGLLQASRDVFLNAAAFDFSATFFRPRGLDSEHGKVLINGLEMNKMYNGRPQWSNWGGLNDIQRNQEFSMGLSPSEYTFGGLAGSTNINMRASKYRKGGRVSYAISNRTYTGRVMGSYSSGMTASGWSYTVLVSRRFGNEGFIDGTLYDSNSIAASVEKKLSDKHSLNFTAFYTPNRRGKSAANTQEVLDIKGTTYNPYWGKQDGDIRNSRIREIEEPVFMLNHYWDISDKTRLNTNIGYQFGKLSNSRIGYDNAPNPDPSYYQYLPSYDLANPAGPNYESAYRKLVAFQNDGQMDWQEMYERNIFYGGTSRYYLYDDRSDDTQLMANLLLTSDVNENITINGGVNFKSLNSENFAYMLDVLGGNGYLDVDSFSSGDAAQSDLLNPNRVVNEGDKFKYHFDIDAVNYEGFAQAQFKYKKVDFYLAANVSQTSYQRTGLYQNGNFPDNSLGESDEADFTNYGAKAGLTYKLSGRHLFDLNAAYLTKAPNIRNSFSNSRQNNNLVIGLESESIQNLDLSYIYRSPIIKARLTGFYTQIQDATEISFYYADGIYGISRNTDNAFVQEVLSGIDKSHMGIEFGMEAQVTSTIKLKAAASVGDYIYNNNPNLYLTSDDFTESLDFGESYLENYRIAGGPQRAYQLGFEYRDPDFWWVGATTNYFSNAYIDVSPLTRTSNFYTDVDGIPFNDYDESIARDLLKQEGFDDYFLVNVVGGKSWKIDDYFVGFFAVINNVLDQEYKTGGYEQARNANYRTLRDDQANSTPVFGSKYWYGYGASYYLNLYVRF</sequence>
<dbReference type="Proteomes" id="UP000652231">
    <property type="component" value="Unassembled WGS sequence"/>
</dbReference>
<evidence type="ECO:0000256" key="3">
    <source>
        <dbReference type="ARBA" id="ARBA00023237"/>
    </source>
</evidence>
<dbReference type="Gene3D" id="2.60.40.1120">
    <property type="entry name" value="Carboxypeptidase-like, regulatory domain"/>
    <property type="match status" value="1"/>
</dbReference>
<dbReference type="GO" id="GO:0009279">
    <property type="term" value="C:cell outer membrane"/>
    <property type="evidence" value="ECO:0007669"/>
    <property type="project" value="UniProtKB-SubCell"/>
</dbReference>
<dbReference type="SUPFAM" id="SSF56935">
    <property type="entry name" value="Porins"/>
    <property type="match status" value="1"/>
</dbReference>
<keyword evidence="6" id="KW-1185">Reference proteome</keyword>
<keyword evidence="5" id="KW-0675">Receptor</keyword>
<evidence type="ECO:0000256" key="2">
    <source>
        <dbReference type="ARBA" id="ARBA00023136"/>
    </source>
</evidence>
<organism evidence="5 6">
    <name type="scientific">Planktosalinus lacus</name>
    <dbReference type="NCBI Taxonomy" id="1526573"/>
    <lineage>
        <taxon>Bacteria</taxon>
        <taxon>Pseudomonadati</taxon>
        <taxon>Bacteroidota</taxon>
        <taxon>Flavobacteriia</taxon>
        <taxon>Flavobacteriales</taxon>
        <taxon>Flavobacteriaceae</taxon>
        <taxon>Planktosalinus</taxon>
    </lineage>
</organism>
<comment type="subcellular location">
    <subcellularLocation>
        <location evidence="1">Cell outer membrane</location>
    </subcellularLocation>
</comment>
<accession>A0A8J2VAP5</accession>
<name>A0A8J2VAP5_9FLAO</name>
<evidence type="ECO:0000313" key="5">
    <source>
        <dbReference type="EMBL" id="GGD95670.1"/>
    </source>
</evidence>
<gene>
    <name evidence="5" type="ORF">GCM10011312_19150</name>
</gene>
<dbReference type="InterPro" id="IPR008969">
    <property type="entry name" value="CarboxyPept-like_regulatory"/>
</dbReference>
<dbReference type="EMBL" id="BMGK01000007">
    <property type="protein sequence ID" value="GGD95670.1"/>
    <property type="molecule type" value="Genomic_DNA"/>
</dbReference>
<dbReference type="InterPro" id="IPR036942">
    <property type="entry name" value="Beta-barrel_TonB_sf"/>
</dbReference>
<feature type="chain" id="PRO_5035146100" evidence="4">
    <location>
        <begin position="21"/>
        <end position="917"/>
    </location>
</feature>
<proteinExistence type="predicted"/>
<keyword evidence="2" id="KW-0472">Membrane</keyword>
<evidence type="ECO:0000256" key="1">
    <source>
        <dbReference type="ARBA" id="ARBA00004442"/>
    </source>
</evidence>
<dbReference type="SUPFAM" id="SSF49464">
    <property type="entry name" value="Carboxypeptidase regulatory domain-like"/>
    <property type="match status" value="1"/>
</dbReference>
<reference evidence="5" key="2">
    <citation type="submission" date="2020-09" db="EMBL/GenBank/DDBJ databases">
        <authorList>
            <person name="Sun Q."/>
            <person name="Zhou Y."/>
        </authorList>
    </citation>
    <scope>NUCLEOTIDE SEQUENCE</scope>
    <source>
        <strain evidence="5">CGMCC 1.12924</strain>
    </source>
</reference>
<evidence type="ECO:0000313" key="6">
    <source>
        <dbReference type="Proteomes" id="UP000652231"/>
    </source>
</evidence>
<keyword evidence="4" id="KW-0732">Signal</keyword>
<keyword evidence="3" id="KW-0998">Cell outer membrane</keyword>
<dbReference type="Gene3D" id="2.40.170.20">
    <property type="entry name" value="TonB-dependent receptor, beta-barrel domain"/>
    <property type="match status" value="1"/>
</dbReference>
<dbReference type="RefSeq" id="WP_188441934.1">
    <property type="nucleotide sequence ID" value="NZ_BMGK01000007.1"/>
</dbReference>
<comment type="caution">
    <text evidence="5">The sequence shown here is derived from an EMBL/GenBank/DDBJ whole genome shotgun (WGS) entry which is preliminary data.</text>
</comment>